<dbReference type="EMBL" id="LGRX02013516">
    <property type="protein sequence ID" value="KAK3265991.1"/>
    <property type="molecule type" value="Genomic_DNA"/>
</dbReference>
<comment type="caution">
    <text evidence="2">The sequence shown here is derived from an EMBL/GenBank/DDBJ whole genome shotgun (WGS) entry which is preliminary data.</text>
</comment>
<protein>
    <recommendedName>
        <fullName evidence="4">SAP domain-containing protein</fullName>
    </recommendedName>
</protein>
<dbReference type="AlphaFoldDB" id="A0AAE0FTY3"/>
<dbReference type="SUPFAM" id="SSF68906">
    <property type="entry name" value="SAP domain"/>
    <property type="match status" value="1"/>
</dbReference>
<gene>
    <name evidence="2" type="ORF">CYMTET_25360</name>
</gene>
<feature type="compositionally biased region" description="Polar residues" evidence="1">
    <location>
        <begin position="51"/>
        <end position="65"/>
    </location>
</feature>
<sequence length="209" mass="22823">MGCGKSKARLIVKQGDQDCATGEAFPTFDLSTPKAGDNDASANIPSEPPAESQTSTSTPPPHASNSVKELKALLKEKGVDYSHCVEKDELIACLHKYESDGSSSRAHTGGETSESAGTQADFDEFLTKINGFMDTLPGNIRQLEVKWSDTGCKVVKRQLQGVHALLESTREYNKRSLWLDKLKEYNDLARGFKVVRTKHQSATEDNTSS</sequence>
<accession>A0AAE0FTY3</accession>
<evidence type="ECO:0008006" key="4">
    <source>
        <dbReference type="Google" id="ProtNLM"/>
    </source>
</evidence>
<keyword evidence="3" id="KW-1185">Reference proteome</keyword>
<feature type="region of interest" description="Disordered" evidence="1">
    <location>
        <begin position="20"/>
        <end position="65"/>
    </location>
</feature>
<dbReference type="InterPro" id="IPR036361">
    <property type="entry name" value="SAP_dom_sf"/>
</dbReference>
<name>A0AAE0FTY3_9CHLO</name>
<proteinExistence type="predicted"/>
<evidence type="ECO:0000256" key="1">
    <source>
        <dbReference type="SAM" id="MobiDB-lite"/>
    </source>
</evidence>
<dbReference type="Proteomes" id="UP001190700">
    <property type="component" value="Unassembled WGS sequence"/>
</dbReference>
<dbReference type="Gene3D" id="1.10.720.30">
    <property type="entry name" value="SAP domain"/>
    <property type="match status" value="1"/>
</dbReference>
<evidence type="ECO:0000313" key="2">
    <source>
        <dbReference type="EMBL" id="KAK3265991.1"/>
    </source>
</evidence>
<reference evidence="2 3" key="1">
    <citation type="journal article" date="2015" name="Genome Biol. Evol.">
        <title>Comparative Genomics of a Bacterivorous Green Alga Reveals Evolutionary Causalities and Consequences of Phago-Mixotrophic Mode of Nutrition.</title>
        <authorList>
            <person name="Burns J.A."/>
            <person name="Paasch A."/>
            <person name="Narechania A."/>
            <person name="Kim E."/>
        </authorList>
    </citation>
    <scope>NUCLEOTIDE SEQUENCE [LARGE SCALE GENOMIC DNA]</scope>
    <source>
        <strain evidence="2 3">PLY_AMNH</strain>
    </source>
</reference>
<organism evidence="2 3">
    <name type="scientific">Cymbomonas tetramitiformis</name>
    <dbReference type="NCBI Taxonomy" id="36881"/>
    <lineage>
        <taxon>Eukaryota</taxon>
        <taxon>Viridiplantae</taxon>
        <taxon>Chlorophyta</taxon>
        <taxon>Pyramimonadophyceae</taxon>
        <taxon>Pyramimonadales</taxon>
        <taxon>Pyramimonadaceae</taxon>
        <taxon>Cymbomonas</taxon>
    </lineage>
</organism>
<evidence type="ECO:0000313" key="3">
    <source>
        <dbReference type="Proteomes" id="UP001190700"/>
    </source>
</evidence>